<dbReference type="SUPFAM" id="SSF56784">
    <property type="entry name" value="HAD-like"/>
    <property type="match status" value="1"/>
</dbReference>
<dbReference type="PANTHER" id="PTHR28181:SF2">
    <property type="entry name" value="PHOSPHORIC MONOESTER HYDROLASE"/>
    <property type="match status" value="1"/>
</dbReference>
<evidence type="ECO:0008006" key="4">
    <source>
        <dbReference type="Google" id="ProtNLM"/>
    </source>
</evidence>
<dbReference type="Proteomes" id="UP001375240">
    <property type="component" value="Unassembled WGS sequence"/>
</dbReference>
<sequence>MSASAPIPPAIVFSDWDGTITTIDSNDYLTDNLGFGLAKRKELNEEILSGRLTFRDAFVEMLASVKTPLPECIEILKRNIPLDPGFAAFYAWCRSANVPVIVVSSGMLPIIKALLSSYLDSPSDSSPSASSDLEIYANDVTVAADGTWTIAYRDPESGFGHDKSRTIRKYTTETTYPAGQRPKFFYCGDGVSDLSAARETDLLFAKKGKDLITYCVKEGVPFTVFEDFTEIHRYVQDVVEGRRTIEDIMEVGAKLEPTTH</sequence>
<evidence type="ECO:0000313" key="3">
    <source>
        <dbReference type="Proteomes" id="UP001375240"/>
    </source>
</evidence>
<dbReference type="GO" id="GO:0016791">
    <property type="term" value="F:phosphatase activity"/>
    <property type="evidence" value="ECO:0007669"/>
    <property type="project" value="InterPro"/>
</dbReference>
<dbReference type="Gene3D" id="3.90.1470.20">
    <property type="match status" value="1"/>
</dbReference>
<gene>
    <name evidence="2" type="ORF">TWF696_004769</name>
</gene>
<dbReference type="EMBL" id="JAVHNQ010000003">
    <property type="protein sequence ID" value="KAK6352767.1"/>
    <property type="molecule type" value="Genomic_DNA"/>
</dbReference>
<proteinExistence type="predicted"/>
<keyword evidence="3" id="KW-1185">Reference proteome</keyword>
<accession>A0AAV9V203</accession>
<dbReference type="InterPro" id="IPR006384">
    <property type="entry name" value="HAD_hydro_PyrdxlP_Pase-like"/>
</dbReference>
<dbReference type="PANTHER" id="PTHR28181">
    <property type="entry name" value="UPF0655 PROTEIN YCR015C"/>
    <property type="match status" value="1"/>
</dbReference>
<evidence type="ECO:0000256" key="1">
    <source>
        <dbReference type="ARBA" id="ARBA00022801"/>
    </source>
</evidence>
<comment type="caution">
    <text evidence="2">The sequence shown here is derived from an EMBL/GenBank/DDBJ whole genome shotgun (WGS) entry which is preliminary data.</text>
</comment>
<name>A0AAV9V203_9PEZI</name>
<dbReference type="InterPro" id="IPR050849">
    <property type="entry name" value="HAD-like_hydrolase_phosphatase"/>
</dbReference>
<dbReference type="Pfam" id="PF12710">
    <property type="entry name" value="HAD"/>
    <property type="match status" value="1"/>
</dbReference>
<dbReference type="InterPro" id="IPR023214">
    <property type="entry name" value="HAD_sf"/>
</dbReference>
<dbReference type="NCBIfam" id="TIGR01488">
    <property type="entry name" value="HAD-SF-IB"/>
    <property type="match status" value="1"/>
</dbReference>
<dbReference type="InterPro" id="IPR036412">
    <property type="entry name" value="HAD-like_sf"/>
</dbReference>
<protein>
    <recommendedName>
        <fullName evidence="4">Phosphoserine phosphatase</fullName>
    </recommendedName>
</protein>
<dbReference type="AlphaFoldDB" id="A0AAV9V203"/>
<dbReference type="Gene3D" id="3.40.50.1000">
    <property type="entry name" value="HAD superfamily/HAD-like"/>
    <property type="match status" value="1"/>
</dbReference>
<organism evidence="2 3">
    <name type="scientific">Orbilia brochopaga</name>
    <dbReference type="NCBI Taxonomy" id="3140254"/>
    <lineage>
        <taxon>Eukaryota</taxon>
        <taxon>Fungi</taxon>
        <taxon>Dikarya</taxon>
        <taxon>Ascomycota</taxon>
        <taxon>Pezizomycotina</taxon>
        <taxon>Orbiliomycetes</taxon>
        <taxon>Orbiliales</taxon>
        <taxon>Orbiliaceae</taxon>
        <taxon>Orbilia</taxon>
    </lineage>
</organism>
<evidence type="ECO:0000313" key="2">
    <source>
        <dbReference type="EMBL" id="KAK6352767.1"/>
    </source>
</evidence>
<dbReference type="NCBIfam" id="TIGR01489">
    <property type="entry name" value="DKMTPPase-SF"/>
    <property type="match status" value="1"/>
</dbReference>
<reference evidence="2 3" key="1">
    <citation type="submission" date="2019-10" db="EMBL/GenBank/DDBJ databases">
        <authorList>
            <person name="Palmer J.M."/>
        </authorList>
    </citation>
    <scope>NUCLEOTIDE SEQUENCE [LARGE SCALE GENOMIC DNA]</scope>
    <source>
        <strain evidence="2 3">TWF696</strain>
    </source>
</reference>
<keyword evidence="1" id="KW-0378">Hydrolase</keyword>